<dbReference type="Proteomes" id="UP001320245">
    <property type="component" value="Unassembled WGS sequence"/>
</dbReference>
<keyword evidence="3" id="KW-1185">Reference proteome</keyword>
<name>A0AAN9YJ08_9PEZI</name>
<protein>
    <submittedName>
        <fullName evidence="2">Uncharacterized protein</fullName>
    </submittedName>
</protein>
<organism evidence="2 3">
    <name type="scientific">Cytospora paraplurivora</name>
    <dbReference type="NCBI Taxonomy" id="2898453"/>
    <lineage>
        <taxon>Eukaryota</taxon>
        <taxon>Fungi</taxon>
        <taxon>Dikarya</taxon>
        <taxon>Ascomycota</taxon>
        <taxon>Pezizomycotina</taxon>
        <taxon>Sordariomycetes</taxon>
        <taxon>Sordariomycetidae</taxon>
        <taxon>Diaporthales</taxon>
        <taxon>Cytosporaceae</taxon>
        <taxon>Cytospora</taxon>
    </lineage>
</organism>
<dbReference type="EMBL" id="JAJSPL020000005">
    <property type="protein sequence ID" value="KAK7746838.1"/>
    <property type="molecule type" value="Genomic_DNA"/>
</dbReference>
<gene>
    <name evidence="2" type="ORF">SLS53_002026</name>
</gene>
<feature type="compositionally biased region" description="Low complexity" evidence="1">
    <location>
        <begin position="31"/>
        <end position="61"/>
    </location>
</feature>
<dbReference type="AlphaFoldDB" id="A0AAN9YJ08"/>
<evidence type="ECO:0000313" key="2">
    <source>
        <dbReference type="EMBL" id="KAK7746838.1"/>
    </source>
</evidence>
<feature type="compositionally biased region" description="Basic and acidic residues" evidence="1">
    <location>
        <begin position="115"/>
        <end position="150"/>
    </location>
</feature>
<reference evidence="2 3" key="1">
    <citation type="journal article" date="2023" name="PLoS ONE">
        <title>Cytospora paraplurivora sp. nov. isolated from orchards with fruit tree decline syndrome in Ontario, Canada.</title>
        <authorList>
            <person name="Ilyukhin E."/>
            <person name="Nguyen H.D.T."/>
            <person name="Castle A.J."/>
            <person name="Ellouze W."/>
        </authorList>
    </citation>
    <scope>NUCLEOTIDE SEQUENCE [LARGE SCALE GENOMIC DNA]</scope>
    <source>
        <strain evidence="2 3">FDS-564</strain>
    </source>
</reference>
<proteinExistence type="predicted"/>
<comment type="caution">
    <text evidence="2">The sequence shown here is derived from an EMBL/GenBank/DDBJ whole genome shotgun (WGS) entry which is preliminary data.</text>
</comment>
<accession>A0AAN9YJ08</accession>
<feature type="region of interest" description="Disordered" evidence="1">
    <location>
        <begin position="30"/>
        <end position="169"/>
    </location>
</feature>
<evidence type="ECO:0000313" key="3">
    <source>
        <dbReference type="Proteomes" id="UP001320245"/>
    </source>
</evidence>
<evidence type="ECO:0000256" key="1">
    <source>
        <dbReference type="SAM" id="MobiDB-lite"/>
    </source>
</evidence>
<sequence>MASDNKATNVPKSADFDQVMNKLNLTMSKHSSVLNSLRRSNRTTSSTQAGKGTDTTNTTTTKAKSSFSAMANKPPSAIGQKSSSRKQYSHQAPKDDDDFGLPVNVGVGYVASAKDAAESAETRDLKGRLLGKRAREQKEEAKKKRARRDESSDEEEGRSAAVGKGRKRR</sequence>